<evidence type="ECO:0000313" key="3">
    <source>
        <dbReference type="Proteomes" id="UP001501570"/>
    </source>
</evidence>
<feature type="compositionally biased region" description="Low complexity" evidence="1">
    <location>
        <begin position="141"/>
        <end position="183"/>
    </location>
</feature>
<reference evidence="3" key="1">
    <citation type="journal article" date="2019" name="Int. J. Syst. Evol. Microbiol.">
        <title>The Global Catalogue of Microorganisms (GCM) 10K type strain sequencing project: providing services to taxonomists for standard genome sequencing and annotation.</title>
        <authorList>
            <consortium name="The Broad Institute Genomics Platform"/>
            <consortium name="The Broad Institute Genome Sequencing Center for Infectious Disease"/>
            <person name="Wu L."/>
            <person name="Ma J."/>
        </authorList>
    </citation>
    <scope>NUCLEOTIDE SEQUENCE [LARGE SCALE GENOMIC DNA]</scope>
    <source>
        <strain evidence="3">JCM 18304</strain>
    </source>
</reference>
<evidence type="ECO:0000313" key="2">
    <source>
        <dbReference type="EMBL" id="GAA5180645.1"/>
    </source>
</evidence>
<sequence>MLVNFDRARRWLSAVANWALVNLDRARSWLLSIGHRARPYGDRARRWLLAGVAWIMIRTARPRRWLAERSRPILARLAPYGRWLLARVDRLQQWMPGISRRAVLGLLLVAQLAWPAAFHAVSAEAAQPAKAPVVSAVPGLAPQAKSASQPQPQAQPQSQAQPQQQAKPGAAAPATPAAMAPSPGQLMPEGMPIDQSTFIPTVEQMDNARSIVDTGQQLNLPPRAWVIAVATSLQETKLHNYGNLGAGNDHDSLGLFQQRPSSGWGTPAELTDPHYAASAFYDALTRVPGWQNLPLTVAAQDVQVSAFGDRYAQWEKQATDMVLATYHIGPYWDVAP</sequence>
<gene>
    <name evidence="2" type="ORF">GCM10023322_13410</name>
</gene>
<proteinExistence type="predicted"/>
<accession>A0ABP9RND9</accession>
<evidence type="ECO:0008006" key="4">
    <source>
        <dbReference type="Google" id="ProtNLM"/>
    </source>
</evidence>
<evidence type="ECO:0000256" key="1">
    <source>
        <dbReference type="SAM" id="MobiDB-lite"/>
    </source>
</evidence>
<protein>
    <recommendedName>
        <fullName evidence="4">Transglycosylase SLT domain-containing protein</fullName>
    </recommendedName>
</protein>
<dbReference type="EMBL" id="BAABJQ010000003">
    <property type="protein sequence ID" value="GAA5180645.1"/>
    <property type="molecule type" value="Genomic_DNA"/>
</dbReference>
<keyword evidence="3" id="KW-1185">Reference proteome</keyword>
<name>A0ABP9RND9_9ACTN</name>
<feature type="region of interest" description="Disordered" evidence="1">
    <location>
        <begin position="141"/>
        <end position="192"/>
    </location>
</feature>
<comment type="caution">
    <text evidence="2">The sequence shown here is derived from an EMBL/GenBank/DDBJ whole genome shotgun (WGS) entry which is preliminary data.</text>
</comment>
<organism evidence="2 3">
    <name type="scientific">Rugosimonospora acidiphila</name>
    <dbReference type="NCBI Taxonomy" id="556531"/>
    <lineage>
        <taxon>Bacteria</taxon>
        <taxon>Bacillati</taxon>
        <taxon>Actinomycetota</taxon>
        <taxon>Actinomycetes</taxon>
        <taxon>Micromonosporales</taxon>
        <taxon>Micromonosporaceae</taxon>
        <taxon>Rugosimonospora</taxon>
    </lineage>
</organism>
<dbReference type="RefSeq" id="WP_345627088.1">
    <property type="nucleotide sequence ID" value="NZ_BAABJQ010000003.1"/>
</dbReference>
<dbReference type="Proteomes" id="UP001501570">
    <property type="component" value="Unassembled WGS sequence"/>
</dbReference>